<accession>A0ABU9HEF0</accession>
<comment type="caution">
    <text evidence="1">The sequence shown here is derived from an EMBL/GenBank/DDBJ whole genome shotgun (WGS) entry which is preliminary data.</text>
</comment>
<protein>
    <recommendedName>
        <fullName evidence="3">Sulfotransferase family protein</fullName>
    </recommendedName>
</protein>
<evidence type="ECO:0008006" key="3">
    <source>
        <dbReference type="Google" id="ProtNLM"/>
    </source>
</evidence>
<organism evidence="1 2">
    <name type="scientific">Psychromonas arctica</name>
    <dbReference type="NCBI Taxonomy" id="168275"/>
    <lineage>
        <taxon>Bacteria</taxon>
        <taxon>Pseudomonadati</taxon>
        <taxon>Pseudomonadota</taxon>
        <taxon>Gammaproteobacteria</taxon>
        <taxon>Alteromonadales</taxon>
        <taxon>Psychromonadaceae</taxon>
        <taxon>Psychromonas</taxon>
    </lineage>
</organism>
<evidence type="ECO:0000313" key="1">
    <source>
        <dbReference type="EMBL" id="MEL0660256.1"/>
    </source>
</evidence>
<name>A0ABU9HEF0_9GAMM</name>
<proteinExistence type="predicted"/>
<dbReference type="SUPFAM" id="SSF52540">
    <property type="entry name" value="P-loop containing nucleoside triphosphate hydrolases"/>
    <property type="match status" value="1"/>
</dbReference>
<evidence type="ECO:0000313" key="2">
    <source>
        <dbReference type="Proteomes" id="UP001366060"/>
    </source>
</evidence>
<dbReference type="EMBL" id="JBAKBA010000037">
    <property type="protein sequence ID" value="MEL0660256.1"/>
    <property type="molecule type" value="Genomic_DNA"/>
</dbReference>
<dbReference type="InterPro" id="IPR027417">
    <property type="entry name" value="P-loop_NTPase"/>
</dbReference>
<reference evidence="1 2" key="1">
    <citation type="submission" date="2024-02" db="EMBL/GenBank/DDBJ databases">
        <title>Bacteria isolated from the canopy kelp, Nereocystis luetkeana.</title>
        <authorList>
            <person name="Pfister C.A."/>
            <person name="Younker I.T."/>
            <person name="Light S.H."/>
        </authorList>
    </citation>
    <scope>NUCLEOTIDE SEQUENCE [LARGE SCALE GENOMIC DNA]</scope>
    <source>
        <strain evidence="1 2">TI.2.07</strain>
    </source>
</reference>
<gene>
    <name evidence="1" type="ORF">V6255_14050</name>
</gene>
<dbReference type="Proteomes" id="UP001366060">
    <property type="component" value="Unassembled WGS sequence"/>
</dbReference>
<keyword evidence="2" id="KW-1185">Reference proteome</keyword>
<sequence length="440" mass="49075">MQLDSLINKGVVLVNPSQQEPAKTIVVVGVARGGTSIIAGSLSHLGVFMGNACDPVYEDTRLSLAFEKKTKEKYESVIAGYNQQHDTWAWKRPSTLHELTRIAKKLRNPHFIFVFRDLLSVANRNKISMKLGVVGGLEAALDDYKKVLRFLKKSTYPALLVSSEKAVKHKQEFVNALIDFSALTPTQSQVDKAISFITPDPSEYLKVSRIDRANGWIDEQKLQTGHLFGWAYQAHNKKTIELSIYINNVLVKTLPASNFYADFKGKVHPTGECGFSVNLIELGAKPSDLIEVKAKDDDVTVCGIDVDLNGLKTWLIPGQVQKQVKPRGVVNLALLQKGLLRGWAVSHRHDLYARVGIYINGNKYAEIPASILRKTLITADIHPTGECGYEFNLKQFNVKPDDELEVKLEDSEVVLYSRKKMFPNLSSWSAKAPSNNKGKQ</sequence>
<dbReference type="RefSeq" id="WP_341628723.1">
    <property type="nucleotide sequence ID" value="NZ_JBAKBA010000037.1"/>
</dbReference>
<dbReference type="Gene3D" id="3.40.50.300">
    <property type="entry name" value="P-loop containing nucleotide triphosphate hydrolases"/>
    <property type="match status" value="1"/>
</dbReference>